<dbReference type="Proteomes" id="UP000184080">
    <property type="component" value="Unassembled WGS sequence"/>
</dbReference>
<dbReference type="EMBL" id="FQZO01000001">
    <property type="protein sequence ID" value="SHI42991.1"/>
    <property type="molecule type" value="Genomic_DNA"/>
</dbReference>
<dbReference type="RefSeq" id="WP_073003726.1">
    <property type="nucleotide sequence ID" value="NZ_FQZO01000001.1"/>
</dbReference>
<dbReference type="STRING" id="1121298.SAMN05444401_0609"/>
<organism evidence="1 2">
    <name type="scientific">Clostridium amylolyticum</name>
    <dbReference type="NCBI Taxonomy" id="1121298"/>
    <lineage>
        <taxon>Bacteria</taxon>
        <taxon>Bacillati</taxon>
        <taxon>Bacillota</taxon>
        <taxon>Clostridia</taxon>
        <taxon>Eubacteriales</taxon>
        <taxon>Clostridiaceae</taxon>
        <taxon>Clostridium</taxon>
    </lineage>
</organism>
<dbReference type="OrthoDB" id="9983042at2"/>
<protein>
    <submittedName>
        <fullName evidence="1">Uncharacterized protein</fullName>
    </submittedName>
</protein>
<name>A0A1M6B2N1_9CLOT</name>
<sequence length="406" mass="46730">MRFITFFHNIKEAASFVFKLKLLGISSRIKLNNIIEKEDLIYDFIVVIVGKNKFKVNFQGNIEKDIQDNFVYSIYSLKNVNANILDIADILSVLKERRKIAFIPSEPEEEYNIIGGYINNNNFINRTTDISCVNILRLLNNNFKENLVHITLDDIYKGKNSIISKIATSERSVHFFDGVSYDDMNCITEAIKESNLHYYYIASGSFLITLFQALNKASNEVNMKEEKALILSSSKSLGDMDKLKDFVSTHKTELYNLNIYSLIINPEEEKNRAINYLIYNNKTNYVVITTAMAKEDIVNLQDFSLTMNVEEDVLKQKIEASLVEVAKKLLEMDSKITCIICSNVSIVMALLKELNTFSLEFNSVILDNCYSITIKLEERKIHILVDFGEADYKHSIENIYRSFKCV</sequence>
<gene>
    <name evidence="1" type="ORF">SAMN05444401_0609</name>
</gene>
<dbReference type="SUPFAM" id="SSF142764">
    <property type="entry name" value="YgbK-like"/>
    <property type="match status" value="1"/>
</dbReference>
<dbReference type="AlphaFoldDB" id="A0A1M6B2N1"/>
<proteinExistence type="predicted"/>
<accession>A0A1M6B2N1</accession>
<evidence type="ECO:0000313" key="2">
    <source>
        <dbReference type="Proteomes" id="UP000184080"/>
    </source>
</evidence>
<keyword evidence="2" id="KW-1185">Reference proteome</keyword>
<reference evidence="1 2" key="1">
    <citation type="submission" date="2016-11" db="EMBL/GenBank/DDBJ databases">
        <authorList>
            <person name="Jaros S."/>
            <person name="Januszkiewicz K."/>
            <person name="Wedrychowicz H."/>
        </authorList>
    </citation>
    <scope>NUCLEOTIDE SEQUENCE [LARGE SCALE GENOMIC DNA]</scope>
    <source>
        <strain evidence="1 2">DSM 21864</strain>
    </source>
</reference>
<evidence type="ECO:0000313" key="1">
    <source>
        <dbReference type="EMBL" id="SHI42991.1"/>
    </source>
</evidence>